<dbReference type="eggNOG" id="COG0169">
    <property type="taxonomic scope" value="Bacteria"/>
</dbReference>
<dbReference type="GO" id="GO:0004764">
    <property type="term" value="F:shikimate 3-dehydrogenase (NADP+) activity"/>
    <property type="evidence" value="ECO:0007669"/>
    <property type="project" value="InterPro"/>
</dbReference>
<keyword evidence="2" id="KW-0560">Oxidoreductase</keyword>
<dbReference type="InterPro" id="IPR013708">
    <property type="entry name" value="Shikimate_DH-bd_N"/>
</dbReference>
<evidence type="ECO:0000256" key="1">
    <source>
        <dbReference type="ARBA" id="ARBA00004871"/>
    </source>
</evidence>
<dbReference type="PANTHER" id="PTHR21089">
    <property type="entry name" value="SHIKIMATE DEHYDROGENASE"/>
    <property type="match status" value="1"/>
</dbReference>
<feature type="domain" description="Shikimate dehydrogenase substrate binding N-terminal" evidence="4">
    <location>
        <begin position="6"/>
        <end position="87"/>
    </location>
</feature>
<dbReference type="GO" id="GO:0009423">
    <property type="term" value="P:chorismate biosynthetic process"/>
    <property type="evidence" value="ECO:0007669"/>
    <property type="project" value="TreeGrafter"/>
</dbReference>
<dbReference type="OrthoDB" id="9792692at2"/>
<keyword evidence="3" id="KW-0028">Amino-acid biosynthesis</keyword>
<protein>
    <submittedName>
        <fullName evidence="5">Shikimate dehydrogenase</fullName>
    </submittedName>
</protein>
<dbReference type="SUPFAM" id="SSF51735">
    <property type="entry name" value="NAD(P)-binding Rossmann-fold domains"/>
    <property type="match status" value="1"/>
</dbReference>
<dbReference type="PANTHER" id="PTHR21089:SF1">
    <property type="entry name" value="BIFUNCTIONAL 3-DEHYDROQUINATE DEHYDRATASE_SHIKIMATE DEHYDROGENASE, CHLOROPLASTIC"/>
    <property type="match status" value="1"/>
</dbReference>
<dbReference type="SUPFAM" id="SSF53223">
    <property type="entry name" value="Aminoacid dehydrogenase-like, N-terminal domain"/>
    <property type="match status" value="1"/>
</dbReference>
<dbReference type="AlphaFoldDB" id="A0A1I2B1U6"/>
<dbReference type="Proteomes" id="UP000181976">
    <property type="component" value="Unassembled WGS sequence"/>
</dbReference>
<dbReference type="GO" id="GO:0005829">
    <property type="term" value="C:cytosol"/>
    <property type="evidence" value="ECO:0007669"/>
    <property type="project" value="TreeGrafter"/>
</dbReference>
<keyword evidence="6" id="KW-1185">Reference proteome</keyword>
<dbReference type="GO" id="GO:0019632">
    <property type="term" value="P:shikimate metabolic process"/>
    <property type="evidence" value="ECO:0007669"/>
    <property type="project" value="TreeGrafter"/>
</dbReference>
<evidence type="ECO:0000256" key="3">
    <source>
        <dbReference type="ARBA" id="ARBA00023141"/>
    </source>
</evidence>
<dbReference type="CDD" id="cd01065">
    <property type="entry name" value="NAD_bind_Shikimate_DH"/>
    <property type="match status" value="1"/>
</dbReference>
<reference evidence="5 6" key="1">
    <citation type="submission" date="2016-10" db="EMBL/GenBank/DDBJ databases">
        <authorList>
            <person name="de Groot N.N."/>
        </authorList>
    </citation>
    <scope>NUCLEOTIDE SEQUENCE [LARGE SCALE GENOMIC DNA]</scope>
    <source>
        <strain evidence="5 6">DSM 19012</strain>
    </source>
</reference>
<organism evidence="5 6">
    <name type="scientific">Thermophagus xiamenensis</name>
    <dbReference type="NCBI Taxonomy" id="385682"/>
    <lineage>
        <taxon>Bacteria</taxon>
        <taxon>Pseudomonadati</taxon>
        <taxon>Bacteroidota</taxon>
        <taxon>Bacteroidia</taxon>
        <taxon>Marinilabiliales</taxon>
        <taxon>Marinilabiliaceae</taxon>
        <taxon>Thermophagus</taxon>
    </lineage>
</organism>
<evidence type="ECO:0000313" key="6">
    <source>
        <dbReference type="Proteomes" id="UP000181976"/>
    </source>
</evidence>
<dbReference type="InterPro" id="IPR046346">
    <property type="entry name" value="Aminoacid_DH-like_N_sf"/>
</dbReference>
<proteinExistence type="predicted"/>
<evidence type="ECO:0000259" key="4">
    <source>
        <dbReference type="Pfam" id="PF08501"/>
    </source>
</evidence>
<dbReference type="EMBL" id="FONA01000012">
    <property type="protein sequence ID" value="SFE50171.1"/>
    <property type="molecule type" value="Genomic_DNA"/>
</dbReference>
<sequence>MQTFGLIGYPLGHSFSQSYFTEKFKKENIDARYLNFPIPEINELPDLLKKHPYLAGLNVTIPYKQQVIDYLDELDPQAKDIGAVNVIKITWKNKVPYLKGYNSDVIGFSRSITPLLKPLHTKALILGTGGASKAVAYALKQLGLLFRFVSRNPQHPSHVSYQALTPEIIKEYKVIINTTPLGMAPNTDVAPPIPYEGITQEHLAFDLIYNPETTLFLNKCANKGAVIKNGLEMLHLQAEAAWEIFNQA</sequence>
<dbReference type="FunCoup" id="A0A1I2B1U6">
    <property type="interactions" value="174"/>
</dbReference>
<evidence type="ECO:0000256" key="2">
    <source>
        <dbReference type="ARBA" id="ARBA00023002"/>
    </source>
</evidence>
<name>A0A1I2B1U6_9BACT</name>
<dbReference type="InterPro" id="IPR036291">
    <property type="entry name" value="NAD(P)-bd_dom_sf"/>
</dbReference>
<gene>
    <name evidence="5" type="ORF">SAMN05444380_11272</name>
</gene>
<comment type="pathway">
    <text evidence="1">Metabolic intermediate biosynthesis; chorismate biosynthesis; chorismate from D-erythrose 4-phosphate and phosphoenolpyruvate: step 4/7.</text>
</comment>
<dbReference type="Pfam" id="PF08501">
    <property type="entry name" value="Shikimate_dh_N"/>
    <property type="match status" value="1"/>
</dbReference>
<dbReference type="InterPro" id="IPR022893">
    <property type="entry name" value="Shikimate_DH_fam"/>
</dbReference>
<evidence type="ECO:0000313" key="5">
    <source>
        <dbReference type="EMBL" id="SFE50171.1"/>
    </source>
</evidence>
<dbReference type="GO" id="GO:0050661">
    <property type="term" value="F:NADP binding"/>
    <property type="evidence" value="ECO:0007669"/>
    <property type="project" value="TreeGrafter"/>
</dbReference>
<dbReference type="Gene3D" id="3.40.50.10860">
    <property type="entry name" value="Leucine Dehydrogenase, chain A, domain 1"/>
    <property type="match status" value="1"/>
</dbReference>
<dbReference type="Gene3D" id="3.40.50.720">
    <property type="entry name" value="NAD(P)-binding Rossmann-like Domain"/>
    <property type="match status" value="1"/>
</dbReference>
<dbReference type="InParanoid" id="A0A1I2B1U6"/>
<accession>A0A1I2B1U6</accession>
<dbReference type="GO" id="GO:0009073">
    <property type="term" value="P:aromatic amino acid family biosynthetic process"/>
    <property type="evidence" value="ECO:0007669"/>
    <property type="project" value="UniProtKB-KW"/>
</dbReference>
<keyword evidence="3" id="KW-0057">Aromatic amino acid biosynthesis</keyword>
<dbReference type="STRING" id="385682.SAMN05444380_11272"/>
<dbReference type="RefSeq" id="WP_010528856.1">
    <property type="nucleotide sequence ID" value="NZ_AFSL01000102.1"/>
</dbReference>